<dbReference type="AlphaFoldDB" id="A0A0D3A7C8"/>
<accession>A0A0D3A7C8</accession>
<feature type="compositionally biased region" description="Basic residues" evidence="1">
    <location>
        <begin position="1"/>
        <end position="12"/>
    </location>
</feature>
<feature type="region of interest" description="Disordered" evidence="1">
    <location>
        <begin position="1"/>
        <end position="25"/>
    </location>
</feature>
<reference evidence="2" key="2">
    <citation type="submission" date="2015-03" db="UniProtKB">
        <authorList>
            <consortium name="EnsemblPlants"/>
        </authorList>
    </citation>
    <scope>IDENTIFICATION</scope>
</reference>
<dbReference type="HOGENOM" id="CLU_019862_0_1_1"/>
<feature type="region of interest" description="Disordered" evidence="1">
    <location>
        <begin position="218"/>
        <end position="249"/>
    </location>
</feature>
<proteinExistence type="predicted"/>
<evidence type="ECO:0000313" key="3">
    <source>
        <dbReference type="Proteomes" id="UP000032141"/>
    </source>
</evidence>
<evidence type="ECO:0000256" key="1">
    <source>
        <dbReference type="SAM" id="MobiDB-lite"/>
    </source>
</evidence>
<evidence type="ECO:0000313" key="2">
    <source>
        <dbReference type="EnsemblPlants" id="Bo1g051780.1"/>
    </source>
</evidence>
<organism evidence="2 3">
    <name type="scientific">Brassica oleracea var. oleracea</name>
    <dbReference type="NCBI Taxonomy" id="109376"/>
    <lineage>
        <taxon>Eukaryota</taxon>
        <taxon>Viridiplantae</taxon>
        <taxon>Streptophyta</taxon>
        <taxon>Embryophyta</taxon>
        <taxon>Tracheophyta</taxon>
        <taxon>Spermatophyta</taxon>
        <taxon>Magnoliopsida</taxon>
        <taxon>eudicotyledons</taxon>
        <taxon>Gunneridae</taxon>
        <taxon>Pentapetalae</taxon>
        <taxon>rosids</taxon>
        <taxon>malvids</taxon>
        <taxon>Brassicales</taxon>
        <taxon>Brassicaceae</taxon>
        <taxon>Brassiceae</taxon>
        <taxon>Brassica</taxon>
    </lineage>
</organism>
<dbReference type="EnsemblPlants" id="Bo1g051780.1">
    <property type="protein sequence ID" value="Bo1g051780.1"/>
    <property type="gene ID" value="Bo1g051780"/>
</dbReference>
<keyword evidence="3" id="KW-1185">Reference proteome</keyword>
<dbReference type="eggNOG" id="ENOG502RRIK">
    <property type="taxonomic scope" value="Eukaryota"/>
</dbReference>
<dbReference type="Gramene" id="Bo1g051780.1">
    <property type="protein sequence ID" value="Bo1g051780.1"/>
    <property type="gene ID" value="Bo1g051780"/>
</dbReference>
<name>A0A0D3A7C8_BRAOL</name>
<reference evidence="2 3" key="1">
    <citation type="journal article" date="2014" name="Genome Biol.">
        <title>Transcriptome and methylome profiling reveals relics of genome dominance in the mesopolyploid Brassica oleracea.</title>
        <authorList>
            <person name="Parkin I.A."/>
            <person name="Koh C."/>
            <person name="Tang H."/>
            <person name="Robinson S.J."/>
            <person name="Kagale S."/>
            <person name="Clarke W.E."/>
            <person name="Town C.D."/>
            <person name="Nixon J."/>
            <person name="Krishnakumar V."/>
            <person name="Bidwell S.L."/>
            <person name="Denoeud F."/>
            <person name="Belcram H."/>
            <person name="Links M.G."/>
            <person name="Just J."/>
            <person name="Clarke C."/>
            <person name="Bender T."/>
            <person name="Huebert T."/>
            <person name="Mason A.S."/>
            <person name="Pires J.C."/>
            <person name="Barker G."/>
            <person name="Moore J."/>
            <person name="Walley P.G."/>
            <person name="Manoli S."/>
            <person name="Batley J."/>
            <person name="Edwards D."/>
            <person name="Nelson M.N."/>
            <person name="Wang X."/>
            <person name="Paterson A.H."/>
            <person name="King G."/>
            <person name="Bancroft I."/>
            <person name="Chalhoub B."/>
            <person name="Sharpe A.G."/>
        </authorList>
    </citation>
    <scope>NUCLEOTIDE SEQUENCE</scope>
    <source>
        <strain evidence="2 3">cv. TO1000</strain>
    </source>
</reference>
<protein>
    <submittedName>
        <fullName evidence="2">Uncharacterized protein</fullName>
    </submittedName>
</protein>
<dbReference type="Proteomes" id="UP000032141">
    <property type="component" value="Chromosome C1"/>
</dbReference>
<sequence>MSSRKKALKRGTSRGSSSEGVHDDDILVPKAESFPHSIDPADGEAYWIARYGSITPPARSAPSRSTGEFLKSVRALCRISDAVEFQNPCRGESADNPPEGYFTYYKSFLVRCRLWFPIPEIIVRVLDRFEGLISNSKSWTKFFFFVRINAASVGENCIPLFQSKPNDSPFIYPLFPFPEDVIKMSHLLGNGPFLWTFITPRRVRKALRLAHPDLGIGVESDSDSESDDPASRDVPAEETNVSDSSEVPTPDFDEFFAGLPSSFDPSSSQDELGRSKGLNMLGSALEASDREAMVYRFKAEKAEKDLAPERRGRREVVEVMKNRASQFKIKYGNLKETYSLVGDFQECRGLVGTLWKTQTDDFVFKDETETMESGMKDHAHVEALIYRREDSEIRGSHPGFSRYEGGHDRGCW</sequence>